<evidence type="ECO:0000313" key="2">
    <source>
        <dbReference type="EMBL" id="UYG16481.1"/>
    </source>
</evidence>
<gene>
    <name evidence="2" type="ORF">BRM3_12845</name>
</gene>
<name>A0ABY6G0X4_9MICO</name>
<dbReference type="Pfam" id="PF01663">
    <property type="entry name" value="Phosphodiest"/>
    <property type="match status" value="1"/>
</dbReference>
<reference evidence="2" key="1">
    <citation type="submission" date="2022-10" db="EMBL/GenBank/DDBJ databases">
        <title>Whole-Genome Sequencing of Brachybacterium huguangmaarense BRM-3, Isolated from Betula schmidtii.</title>
        <authorList>
            <person name="Haam D."/>
        </authorList>
    </citation>
    <scope>NUCLEOTIDE SEQUENCE</scope>
    <source>
        <strain evidence="2">BRM-3</strain>
    </source>
</reference>
<evidence type="ECO:0000313" key="3">
    <source>
        <dbReference type="Proteomes" id="UP001164305"/>
    </source>
</evidence>
<keyword evidence="3" id="KW-1185">Reference proteome</keyword>
<dbReference type="SUPFAM" id="SSF53649">
    <property type="entry name" value="Alkaline phosphatase-like"/>
    <property type="match status" value="1"/>
</dbReference>
<organism evidence="2 3">
    <name type="scientific">Brachybacterium huguangmaarense</name>
    <dbReference type="NCBI Taxonomy" id="1652028"/>
    <lineage>
        <taxon>Bacteria</taxon>
        <taxon>Bacillati</taxon>
        <taxon>Actinomycetota</taxon>
        <taxon>Actinomycetes</taxon>
        <taxon>Micrococcales</taxon>
        <taxon>Dermabacteraceae</taxon>
        <taxon>Brachybacterium</taxon>
    </lineage>
</organism>
<dbReference type="RefSeq" id="WP_263593694.1">
    <property type="nucleotide sequence ID" value="NZ_CP107020.1"/>
</dbReference>
<dbReference type="InterPro" id="IPR002591">
    <property type="entry name" value="Phosphodiest/P_Trfase"/>
</dbReference>
<sequence length="381" mass="40286">MARPPSAVAPWPADLLAPPYADGAHPGLTDVLAPLLAPEAAGAGRDVVVLLDGVGSELLAEHLALTPVLRSLRERTTTLRTVAPSTTATAITSLTTGLAPLVHGVLGYTVIDPARGGPLQQLTGSEDADPEAWMPEPAPAQSSARRAVHVGPAQHAGSFLSRVAYRGWTFTGHRRGDERVDAVRLAARRAGEDGLVFLHVDDVDHAGHRHGTDSEAWRDALAEADALLGTLLRRLPRGTRVHVTADHGMVDTSAALTVDLAAHADIHRDIEICAGESRCLLLRTRGSAADAARRLRETVGERALVLERDEVLAAGLFGPTGLVPSARVAERLPDVMLLARGRHIVTDTILRPPQKHPEVGVHGSLTAREALVPLVRTSVGD</sequence>
<dbReference type="InterPro" id="IPR017850">
    <property type="entry name" value="Alkaline_phosphatase_core_sf"/>
</dbReference>
<protein>
    <submittedName>
        <fullName evidence="2">Alkaline phosphatase family protein</fullName>
    </submittedName>
</protein>
<dbReference type="PANTHER" id="PTHR10151:SF120">
    <property type="entry name" value="BIS(5'-ADENOSYL)-TRIPHOSPHATASE"/>
    <property type="match status" value="1"/>
</dbReference>
<feature type="region of interest" description="Disordered" evidence="1">
    <location>
        <begin position="117"/>
        <end position="138"/>
    </location>
</feature>
<dbReference type="EMBL" id="CP107020">
    <property type="protein sequence ID" value="UYG16481.1"/>
    <property type="molecule type" value="Genomic_DNA"/>
</dbReference>
<dbReference type="PANTHER" id="PTHR10151">
    <property type="entry name" value="ECTONUCLEOTIDE PYROPHOSPHATASE/PHOSPHODIESTERASE"/>
    <property type="match status" value="1"/>
</dbReference>
<dbReference type="Gene3D" id="3.40.720.10">
    <property type="entry name" value="Alkaline Phosphatase, subunit A"/>
    <property type="match status" value="1"/>
</dbReference>
<evidence type="ECO:0000256" key="1">
    <source>
        <dbReference type="SAM" id="MobiDB-lite"/>
    </source>
</evidence>
<proteinExistence type="predicted"/>
<accession>A0ABY6G0X4</accession>
<dbReference type="Proteomes" id="UP001164305">
    <property type="component" value="Chromosome"/>
</dbReference>